<dbReference type="Pfam" id="PF00975">
    <property type="entry name" value="Thioesterase"/>
    <property type="match status" value="1"/>
</dbReference>
<name>A0A813LHR4_POLGL</name>
<evidence type="ECO:0000259" key="1">
    <source>
        <dbReference type="Pfam" id="PF00975"/>
    </source>
</evidence>
<dbReference type="Gene3D" id="3.40.50.1820">
    <property type="entry name" value="alpha/beta hydrolase"/>
    <property type="match status" value="1"/>
</dbReference>
<dbReference type="AlphaFoldDB" id="A0A813LHR4"/>
<comment type="caution">
    <text evidence="2">The sequence shown here is derived from an EMBL/GenBank/DDBJ whole genome shotgun (WGS) entry which is preliminary data.</text>
</comment>
<dbReference type="EMBL" id="CAJNNW010036450">
    <property type="protein sequence ID" value="CAE8734396.1"/>
    <property type="molecule type" value="Genomic_DNA"/>
</dbReference>
<protein>
    <recommendedName>
        <fullName evidence="1">Thioesterase domain-containing protein</fullName>
    </recommendedName>
</protein>
<dbReference type="InterPro" id="IPR029058">
    <property type="entry name" value="AB_hydrolase_fold"/>
</dbReference>
<feature type="non-terminal residue" evidence="2">
    <location>
        <position position="1"/>
    </location>
</feature>
<feature type="domain" description="Thioesterase" evidence="1">
    <location>
        <begin position="1"/>
        <end position="32"/>
    </location>
</feature>
<accession>A0A813LHR4</accession>
<dbReference type="InterPro" id="IPR001031">
    <property type="entry name" value="Thioesterase"/>
</dbReference>
<feature type="non-terminal residue" evidence="2">
    <location>
        <position position="148"/>
    </location>
</feature>
<dbReference type="Proteomes" id="UP000626109">
    <property type="component" value="Unassembled WGS sequence"/>
</dbReference>
<gene>
    <name evidence="2" type="ORF">PGLA2088_LOCUS47281</name>
</gene>
<evidence type="ECO:0000313" key="2">
    <source>
        <dbReference type="EMBL" id="CAE8734396.1"/>
    </source>
</evidence>
<proteinExistence type="predicted"/>
<evidence type="ECO:0000313" key="3">
    <source>
        <dbReference type="Proteomes" id="UP000626109"/>
    </source>
</evidence>
<organism evidence="2 3">
    <name type="scientific">Polarella glacialis</name>
    <name type="common">Dinoflagellate</name>
    <dbReference type="NCBI Taxonomy" id="89957"/>
    <lineage>
        <taxon>Eukaryota</taxon>
        <taxon>Sar</taxon>
        <taxon>Alveolata</taxon>
        <taxon>Dinophyceae</taxon>
        <taxon>Suessiales</taxon>
        <taxon>Suessiaceae</taxon>
        <taxon>Polarella</taxon>
    </lineage>
</organism>
<dbReference type="SUPFAM" id="SSF53474">
    <property type="entry name" value="alpha/beta-Hydrolases"/>
    <property type="match status" value="1"/>
</dbReference>
<reference evidence="2" key="1">
    <citation type="submission" date="2021-02" db="EMBL/GenBank/DDBJ databases">
        <authorList>
            <person name="Dougan E. K."/>
            <person name="Rhodes N."/>
            <person name="Thang M."/>
            <person name="Chan C."/>
        </authorList>
    </citation>
    <scope>NUCLEOTIDE SEQUENCE</scope>
</reference>
<sequence length="148" mass="15986">AGHSFGATVAFEMARQLEAGGERVALLALLDARNLLPLATDIGDTFRESGLPETLALLSQSVPDGSRYAEVCEALDSTEPEGHEQSLRKSLGPVAMSALEHVHETFRWYAGLLSTAGPRDETEITPIASKVVLLRAAEAWKCRRRKSA</sequence>